<sequence length="118" mass="13016">MTDDAPTAEAPRTPAPVDPGATPVVLEAIVKQLCVAATYNRQEVTLAPHILYTRHGELYVDGVVLEREGRPPKELKLGTFKLAGLHPLRITARRFERSGLFRPGEPRYRGETLMAVAD</sequence>
<evidence type="ECO:0000313" key="2">
    <source>
        <dbReference type="EMBL" id="PAX09775.1"/>
    </source>
</evidence>
<feature type="compositionally biased region" description="Low complexity" evidence="1">
    <location>
        <begin position="1"/>
        <end position="12"/>
    </location>
</feature>
<name>A0A2A2SKM1_9SPHN</name>
<dbReference type="EMBL" id="NSLI01000001">
    <property type="protein sequence ID" value="PAX09775.1"/>
    <property type="molecule type" value="Genomic_DNA"/>
</dbReference>
<protein>
    <recommendedName>
        <fullName evidence="4">WYL domain-containing protein</fullName>
    </recommendedName>
</protein>
<proteinExistence type="predicted"/>
<organism evidence="2 3">
    <name type="scientific">Sphingomonas lenta</name>
    <dbReference type="NCBI Taxonomy" id="1141887"/>
    <lineage>
        <taxon>Bacteria</taxon>
        <taxon>Pseudomonadati</taxon>
        <taxon>Pseudomonadota</taxon>
        <taxon>Alphaproteobacteria</taxon>
        <taxon>Sphingomonadales</taxon>
        <taxon>Sphingomonadaceae</taxon>
        <taxon>Sphingomonas</taxon>
    </lineage>
</organism>
<accession>A0A2A2SKM1</accession>
<keyword evidence="3" id="KW-1185">Reference proteome</keyword>
<feature type="region of interest" description="Disordered" evidence="1">
    <location>
        <begin position="1"/>
        <end position="20"/>
    </location>
</feature>
<comment type="caution">
    <text evidence="2">The sequence shown here is derived from an EMBL/GenBank/DDBJ whole genome shotgun (WGS) entry which is preliminary data.</text>
</comment>
<dbReference type="Proteomes" id="UP000218151">
    <property type="component" value="Unassembled WGS sequence"/>
</dbReference>
<evidence type="ECO:0000313" key="3">
    <source>
        <dbReference type="Proteomes" id="UP000218151"/>
    </source>
</evidence>
<dbReference type="OrthoDB" id="7428487at2"/>
<dbReference type="AlphaFoldDB" id="A0A2A2SKM1"/>
<evidence type="ECO:0008006" key="4">
    <source>
        <dbReference type="Google" id="ProtNLM"/>
    </source>
</evidence>
<reference evidence="3" key="1">
    <citation type="submission" date="2017-09" db="EMBL/GenBank/DDBJ databases">
        <authorList>
            <person name="Feng G."/>
            <person name="Zhu H."/>
        </authorList>
    </citation>
    <scope>NUCLEOTIDE SEQUENCE [LARGE SCALE GENOMIC DNA]</scope>
    <source>
        <strain evidence="3">1PNM-20</strain>
    </source>
</reference>
<evidence type="ECO:0000256" key="1">
    <source>
        <dbReference type="SAM" id="MobiDB-lite"/>
    </source>
</evidence>
<gene>
    <name evidence="2" type="ORF">CKY28_01110</name>
</gene>